<dbReference type="InterPro" id="IPR003594">
    <property type="entry name" value="HATPase_dom"/>
</dbReference>
<dbReference type="InterPro" id="IPR008207">
    <property type="entry name" value="Sig_transdc_His_kin_Hpt_dom"/>
</dbReference>
<dbReference type="InterPro" id="IPR036097">
    <property type="entry name" value="HisK_dim/P_sf"/>
</dbReference>
<evidence type="ECO:0000256" key="7">
    <source>
        <dbReference type="ARBA" id="ARBA00022553"/>
    </source>
</evidence>
<evidence type="ECO:0000313" key="18">
    <source>
        <dbReference type="Proteomes" id="UP000295773"/>
    </source>
</evidence>
<dbReference type="GO" id="GO:0006935">
    <property type="term" value="P:chemotaxis"/>
    <property type="evidence" value="ECO:0007669"/>
    <property type="project" value="UniProtKB-KW"/>
</dbReference>
<name>A0A4R3TKE7_9FIRM</name>
<evidence type="ECO:0000256" key="8">
    <source>
        <dbReference type="ARBA" id="ARBA00022679"/>
    </source>
</evidence>
<dbReference type="GO" id="GO:0000155">
    <property type="term" value="F:phosphorelay sensor kinase activity"/>
    <property type="evidence" value="ECO:0007669"/>
    <property type="project" value="InterPro"/>
</dbReference>
<dbReference type="EMBL" id="SMBP01000003">
    <property type="protein sequence ID" value="TCU62721.1"/>
    <property type="molecule type" value="Genomic_DNA"/>
</dbReference>
<dbReference type="SMART" id="SM00260">
    <property type="entry name" value="CheW"/>
    <property type="match status" value="1"/>
</dbReference>
<dbReference type="RefSeq" id="WP_132223924.1">
    <property type="nucleotide sequence ID" value="NZ_JANKBG010000003.1"/>
</dbReference>
<dbReference type="Pfam" id="PF02518">
    <property type="entry name" value="HATPase_c"/>
    <property type="match status" value="1"/>
</dbReference>
<dbReference type="InterPro" id="IPR010808">
    <property type="entry name" value="CheA_P2-bd"/>
</dbReference>
<dbReference type="PRINTS" id="PR00344">
    <property type="entry name" value="BCTRLSENSOR"/>
</dbReference>
<evidence type="ECO:0000256" key="3">
    <source>
        <dbReference type="ARBA" id="ARBA00012438"/>
    </source>
</evidence>
<evidence type="ECO:0000256" key="6">
    <source>
        <dbReference type="ARBA" id="ARBA00022500"/>
    </source>
</evidence>
<dbReference type="SMART" id="SM01231">
    <property type="entry name" value="H-kinase_dim"/>
    <property type="match status" value="1"/>
</dbReference>
<dbReference type="CDD" id="cd00088">
    <property type="entry name" value="HPT"/>
    <property type="match status" value="1"/>
</dbReference>
<evidence type="ECO:0000259" key="16">
    <source>
        <dbReference type="PROSITE" id="PS50894"/>
    </source>
</evidence>
<keyword evidence="7 14" id="KW-0597">Phosphoprotein</keyword>
<proteinExistence type="predicted"/>
<dbReference type="Gene3D" id="1.10.287.560">
    <property type="entry name" value="Histidine kinase CheA-like, homodimeric domain"/>
    <property type="match status" value="1"/>
</dbReference>
<dbReference type="Pfam" id="PF07194">
    <property type="entry name" value="P2"/>
    <property type="match status" value="1"/>
</dbReference>
<dbReference type="InterPro" id="IPR004105">
    <property type="entry name" value="CheA-like_dim"/>
</dbReference>
<keyword evidence="12" id="KW-0902">Two-component regulatory system</keyword>
<evidence type="ECO:0000256" key="5">
    <source>
        <dbReference type="ARBA" id="ARBA00022490"/>
    </source>
</evidence>
<dbReference type="FunFam" id="3.30.565.10:FF:000016">
    <property type="entry name" value="Chemotaxis protein CheA, putative"/>
    <property type="match status" value="1"/>
</dbReference>
<accession>A0A4R3TKE7</accession>
<feature type="modified residue" description="Phosphohistidine" evidence="14">
    <location>
        <position position="52"/>
    </location>
</feature>
<dbReference type="Gene3D" id="1.20.120.160">
    <property type="entry name" value="HPT domain"/>
    <property type="match status" value="1"/>
</dbReference>
<keyword evidence="10 17" id="KW-0418">Kinase</keyword>
<keyword evidence="18" id="KW-1185">Reference proteome</keyword>
<dbReference type="Pfam" id="PF01584">
    <property type="entry name" value="CheW"/>
    <property type="match status" value="1"/>
</dbReference>
<dbReference type="InterPro" id="IPR035891">
    <property type="entry name" value="CheY-binding_CheA"/>
</dbReference>
<feature type="domain" description="Histidine kinase" evidence="15">
    <location>
        <begin position="282"/>
        <end position="521"/>
    </location>
</feature>
<evidence type="ECO:0000256" key="4">
    <source>
        <dbReference type="ARBA" id="ARBA00021495"/>
    </source>
</evidence>
<dbReference type="Gene3D" id="3.30.565.10">
    <property type="entry name" value="Histidine kinase-like ATPase, C-terminal domain"/>
    <property type="match status" value="1"/>
</dbReference>
<dbReference type="SUPFAM" id="SSF55052">
    <property type="entry name" value="CheY-binding domain of CheA"/>
    <property type="match status" value="1"/>
</dbReference>
<evidence type="ECO:0000256" key="11">
    <source>
        <dbReference type="ARBA" id="ARBA00022840"/>
    </source>
</evidence>
<dbReference type="InterPro" id="IPR036890">
    <property type="entry name" value="HATPase_C_sf"/>
</dbReference>
<feature type="domain" description="HPt" evidence="16">
    <location>
        <begin position="4"/>
        <end position="112"/>
    </location>
</feature>
<dbReference type="Gene3D" id="2.30.30.40">
    <property type="entry name" value="SH3 Domains"/>
    <property type="match status" value="1"/>
</dbReference>
<dbReference type="Proteomes" id="UP000295773">
    <property type="component" value="Unassembled WGS sequence"/>
</dbReference>
<keyword evidence="5" id="KW-0963">Cytoplasm</keyword>
<evidence type="ECO:0000259" key="15">
    <source>
        <dbReference type="PROSITE" id="PS50109"/>
    </source>
</evidence>
<keyword evidence="8" id="KW-0808">Transferase</keyword>
<protein>
    <recommendedName>
        <fullName evidence="4">Chemotaxis protein CheA</fullName>
        <ecNumber evidence="3">2.7.13.3</ecNumber>
    </recommendedName>
</protein>
<dbReference type="PANTHER" id="PTHR43395:SF10">
    <property type="entry name" value="CHEMOTAXIS PROTEIN CHEA"/>
    <property type="match status" value="1"/>
</dbReference>
<evidence type="ECO:0000256" key="1">
    <source>
        <dbReference type="ARBA" id="ARBA00000085"/>
    </source>
</evidence>
<gene>
    <name evidence="17" type="ORF">EDD61_103136</name>
</gene>
<evidence type="ECO:0000256" key="2">
    <source>
        <dbReference type="ARBA" id="ARBA00004496"/>
    </source>
</evidence>
<dbReference type="SMART" id="SM00073">
    <property type="entry name" value="HPT"/>
    <property type="match status" value="1"/>
</dbReference>
<dbReference type="InterPro" id="IPR036641">
    <property type="entry name" value="HPT_dom_sf"/>
</dbReference>
<dbReference type="PROSITE" id="PS50894">
    <property type="entry name" value="HPT"/>
    <property type="match status" value="1"/>
</dbReference>
<keyword evidence="11" id="KW-0067">ATP-binding</keyword>
<dbReference type="SUPFAM" id="SSF55874">
    <property type="entry name" value="ATPase domain of HSP90 chaperone/DNA topoisomerase II/histidine kinase"/>
    <property type="match status" value="1"/>
</dbReference>
<dbReference type="AlphaFoldDB" id="A0A4R3TKE7"/>
<dbReference type="SUPFAM" id="SSF47384">
    <property type="entry name" value="Homodimeric domain of signal transducing histidine kinase"/>
    <property type="match status" value="1"/>
</dbReference>
<comment type="subcellular location">
    <subcellularLocation>
        <location evidence="2">Cytoplasm</location>
    </subcellularLocation>
</comment>
<dbReference type="GO" id="GO:0005737">
    <property type="term" value="C:cytoplasm"/>
    <property type="evidence" value="ECO:0007669"/>
    <property type="project" value="UniProtKB-SubCell"/>
</dbReference>
<dbReference type="PROSITE" id="PS50109">
    <property type="entry name" value="HIS_KIN"/>
    <property type="match status" value="1"/>
</dbReference>
<dbReference type="SUPFAM" id="SSF47226">
    <property type="entry name" value="Histidine-containing phosphotransfer domain, HPT domain"/>
    <property type="match status" value="1"/>
</dbReference>
<dbReference type="GO" id="GO:0005524">
    <property type="term" value="F:ATP binding"/>
    <property type="evidence" value="ECO:0007669"/>
    <property type="project" value="UniProtKB-KW"/>
</dbReference>
<sequence>MSFFDDSLLDMLDVYIYESNDLFEQLDRILLTHQQDHALTKEDIHAIFRVMHTTKSSSAMMNLTEIANCMHRLEDVFGILRDDPQRLQSHEDTLFTLLYDVSDFMHQQLDIMKQESYQPADPSFFIKRIEELMNALQHKEDAETSKIPKQIQKPIPEPEKAVGANTFYLHLLYEEGCMMENVRAYMMVLQLKPLCQQLQTYPEELENNKDAASYIQQHGFYLAITSDHPEQAMKVAQNALFVQSCKQKALKDTPFAHDEKKMNKKVGTLKEQKETFLSVKTDKLDELQNLIGEMMIARETLKVYMQTTGNDAMVDFYKQTFDKLYDHLEEVVMSIRLVPMAILVPKLSRVVHDVAVKEGKDVVFKVEGEDTEFDKEIVDRLFEPLMHLLRNAVDHGLESKEERLRNKKSSQCEIILNVEQSNGEVKIQVKDDGRGLNAQRIREKAIAKGLLAKDAQISDQELYQFLLMPGFSTKEEISEISGRGVGLDVVKQMINSSNGRLAIQSEAGKGTSFILYLPLTLSIIPALIIRCHTIVYAIPIHAIEHFCPWDTNVFSVQGQHVYYRYKEMSLPVLFLDELYQQVGDKTMQERKNKTLIILNSQGMKAVLAVDEVIETRNIVDKPLPGVLQDTYQQHTGISGYSLLGDGHICYDLRAETLLKNAWKGRE</sequence>
<reference evidence="17 18" key="1">
    <citation type="submission" date="2019-03" db="EMBL/GenBank/DDBJ databases">
        <title>Genomic Encyclopedia of Type Strains, Phase IV (KMG-IV): sequencing the most valuable type-strain genomes for metagenomic binning, comparative biology and taxonomic classification.</title>
        <authorList>
            <person name="Goeker M."/>
        </authorList>
    </citation>
    <scope>NUCLEOTIDE SEQUENCE [LARGE SCALE GENOMIC DNA]</scope>
    <source>
        <strain evidence="17 18">DSM 29481</strain>
    </source>
</reference>
<organism evidence="17 18">
    <name type="scientific">Longicatena caecimuris</name>
    <dbReference type="NCBI Taxonomy" id="1796635"/>
    <lineage>
        <taxon>Bacteria</taxon>
        <taxon>Bacillati</taxon>
        <taxon>Bacillota</taxon>
        <taxon>Erysipelotrichia</taxon>
        <taxon>Erysipelotrichales</taxon>
        <taxon>Erysipelotrichaceae</taxon>
        <taxon>Longicatena</taxon>
    </lineage>
</organism>
<comment type="function">
    <text evidence="13">Involved in the transmission of sensory signals from the chemoreceptors to the flagellar motors. CheA is autophosphorylated; it can transfer its phosphate group to either CheB or CheY.</text>
</comment>
<dbReference type="InterPro" id="IPR005467">
    <property type="entry name" value="His_kinase_dom"/>
</dbReference>
<evidence type="ECO:0000256" key="13">
    <source>
        <dbReference type="ARBA" id="ARBA00035100"/>
    </source>
</evidence>
<dbReference type="SUPFAM" id="SSF50341">
    <property type="entry name" value="CheW-like"/>
    <property type="match status" value="1"/>
</dbReference>
<dbReference type="InterPro" id="IPR002545">
    <property type="entry name" value="CheW-lke_dom"/>
</dbReference>
<dbReference type="PANTHER" id="PTHR43395">
    <property type="entry name" value="SENSOR HISTIDINE KINASE CHEA"/>
    <property type="match status" value="1"/>
</dbReference>
<evidence type="ECO:0000256" key="9">
    <source>
        <dbReference type="ARBA" id="ARBA00022741"/>
    </source>
</evidence>
<keyword evidence="6" id="KW-0145">Chemotaxis</keyword>
<dbReference type="InterPro" id="IPR004358">
    <property type="entry name" value="Sig_transdc_His_kin-like_C"/>
</dbReference>
<evidence type="ECO:0000256" key="12">
    <source>
        <dbReference type="ARBA" id="ARBA00023012"/>
    </source>
</evidence>
<dbReference type="Pfam" id="PF02895">
    <property type="entry name" value="H-kinase_dim"/>
    <property type="match status" value="1"/>
</dbReference>
<comment type="catalytic activity">
    <reaction evidence="1">
        <text>ATP + protein L-histidine = ADP + protein N-phospho-L-histidine.</text>
        <dbReference type="EC" id="2.7.13.3"/>
    </reaction>
</comment>
<dbReference type="Pfam" id="PF01627">
    <property type="entry name" value="Hpt"/>
    <property type="match status" value="1"/>
</dbReference>
<comment type="caution">
    <text evidence="17">The sequence shown here is derived from an EMBL/GenBank/DDBJ whole genome shotgun (WGS) entry which is preliminary data.</text>
</comment>
<evidence type="ECO:0000256" key="14">
    <source>
        <dbReference type="PROSITE-ProRule" id="PRU00110"/>
    </source>
</evidence>
<evidence type="ECO:0000256" key="10">
    <source>
        <dbReference type="ARBA" id="ARBA00022777"/>
    </source>
</evidence>
<evidence type="ECO:0000313" key="17">
    <source>
        <dbReference type="EMBL" id="TCU62721.1"/>
    </source>
</evidence>
<dbReference type="SMART" id="SM00387">
    <property type="entry name" value="HATPase_c"/>
    <property type="match status" value="1"/>
</dbReference>
<dbReference type="InterPro" id="IPR037006">
    <property type="entry name" value="CheA-like_homodim_sf"/>
</dbReference>
<dbReference type="EC" id="2.7.13.3" evidence="3"/>
<keyword evidence="9" id="KW-0547">Nucleotide-binding</keyword>
<dbReference type="InterPro" id="IPR036061">
    <property type="entry name" value="CheW-like_dom_sf"/>
</dbReference>
<dbReference type="InterPro" id="IPR051315">
    <property type="entry name" value="Bact_Chemotaxis_CheA"/>
</dbReference>